<organism evidence="1 2">
    <name type="scientific">Leptospirillum ferrooxidans (strain C2-3)</name>
    <dbReference type="NCBI Taxonomy" id="1162668"/>
    <lineage>
        <taxon>Bacteria</taxon>
        <taxon>Pseudomonadati</taxon>
        <taxon>Nitrospirota</taxon>
        <taxon>Nitrospiria</taxon>
        <taxon>Nitrospirales</taxon>
        <taxon>Nitrospiraceae</taxon>
        <taxon>Leptospirillum</taxon>
    </lineage>
</organism>
<dbReference type="HOGENOM" id="CLU_029675_2_0_0"/>
<dbReference type="eggNOG" id="COG3281">
    <property type="taxonomic scope" value="Bacteria"/>
</dbReference>
<dbReference type="Gene3D" id="3.90.1200.10">
    <property type="match status" value="1"/>
</dbReference>
<reference evidence="2" key="2">
    <citation type="submission" date="2012-03" db="EMBL/GenBank/DDBJ databases">
        <title>The complete genome sequence of the pioneer microbe on fresh volcanic deposit, Leptospirillum ferrooxidans strain C2-3.</title>
        <authorList>
            <person name="Fujimura R."/>
            <person name="Sato Y."/>
            <person name="Nishizawa T."/>
            <person name="Nanba K."/>
            <person name="Oshima K."/>
            <person name="Hattori M."/>
            <person name="Kamijo T."/>
            <person name="Ohta H."/>
        </authorList>
    </citation>
    <scope>NUCLEOTIDE SEQUENCE [LARGE SCALE GENOMIC DNA]</scope>
    <source>
        <strain evidence="2">C2-3</strain>
    </source>
</reference>
<sequence length="511" mass="56841">MAPSQEERPVVRMAGKIADLPRLFQGERGYRILSSWLGSQRWFAGKSKKIISGDFSDYFSLGVRENEVFFGGFLNLHYESGEGDSYFIPLSFSRKTSRTLFPLGTLEFDDGSGVLEDGLLIPEMGQTLLKIFFEKQDSAALSVQQTSLFPTLARTSDLDILPRVLSGEQSNTSLLFGRSLIMKCYRRPEKGGNCDFEMGAFFSSRTLSLPVAPLLGALCHSPESGGSIVIALLSGFVENRGDAWSWLLKAIDPDKVVENFHSGQKSLLDKDVIRLVKKIGASTGLMHRCLSEESFSPEMAPVPFLPEDWELLGRSVLAMGRDVFPEGSSLPPSWWPDHLLGFEEASRAFWRRIPAFFSGPMDGDSADSWGGRIRCHGDYHLGQLLVTSDLDIVVIDFEGEPSVPISVRREKRSPLSDVAGMVRSLDYLSKMIFPDFESRAVSKALFAELSLHFLDEYQQEMAGAGELPSGGAYSRLLKACLLRKAFYELSYEINNRPDWCHVPLAGILELL</sequence>
<dbReference type="AlphaFoldDB" id="I0IN91"/>
<dbReference type="RefSeq" id="WP_014449231.1">
    <property type="nucleotide sequence ID" value="NC_017094.1"/>
</dbReference>
<name>I0IN91_LEPFC</name>
<evidence type="ECO:0000313" key="1">
    <source>
        <dbReference type="EMBL" id="BAM06740.1"/>
    </source>
</evidence>
<dbReference type="SUPFAM" id="SSF56112">
    <property type="entry name" value="Protein kinase-like (PK-like)"/>
    <property type="match status" value="1"/>
</dbReference>
<keyword evidence="2" id="KW-1185">Reference proteome</keyword>
<reference evidence="1 2" key="1">
    <citation type="journal article" date="2012" name="J. Bacteriol.">
        <title>Complete Genome Sequence of Leptospirillum ferrooxidans Strain C2-3, Isolated from a Fresh Volcanic Ash Deposit on the Island of Miyake, Japan.</title>
        <authorList>
            <person name="Fujimura R."/>
            <person name="Sato Y."/>
            <person name="Nishizawa T."/>
            <person name="Oshima K."/>
            <person name="Kim S.-W."/>
            <person name="Hattori M."/>
            <person name="Kamijo T."/>
            <person name="Ohta H."/>
        </authorList>
    </citation>
    <scope>NUCLEOTIDE SEQUENCE [LARGE SCALE GENOMIC DNA]</scope>
    <source>
        <strain evidence="1 2">C2-3</strain>
    </source>
</reference>
<protein>
    <submittedName>
        <fullName evidence="1">Putative trehalose biosynthesis protein</fullName>
    </submittedName>
</protein>
<gene>
    <name evidence="1" type="ordered locus">LFE_1037</name>
</gene>
<evidence type="ECO:0000313" key="2">
    <source>
        <dbReference type="Proteomes" id="UP000007382"/>
    </source>
</evidence>
<dbReference type="STRING" id="1162668.LFE_1037"/>
<dbReference type="InterPro" id="IPR011009">
    <property type="entry name" value="Kinase-like_dom_sf"/>
</dbReference>
<accession>I0IN91</accession>
<dbReference type="Proteomes" id="UP000007382">
    <property type="component" value="Chromosome"/>
</dbReference>
<dbReference type="OrthoDB" id="9805159at2"/>
<dbReference type="EMBL" id="AP012342">
    <property type="protein sequence ID" value="BAM06740.1"/>
    <property type="molecule type" value="Genomic_DNA"/>
</dbReference>
<dbReference type="KEGG" id="lfc:LFE_1037"/>
<dbReference type="PATRIC" id="fig|1162668.3.peg.1205"/>
<proteinExistence type="predicted"/>